<keyword evidence="2" id="KW-1185">Reference proteome</keyword>
<name>T1HEV4_RHOPR</name>
<protein>
    <submittedName>
        <fullName evidence="1">Uncharacterized protein</fullName>
    </submittedName>
</protein>
<accession>T1HEV4</accession>
<dbReference type="Proteomes" id="UP000015103">
    <property type="component" value="Unassembled WGS sequence"/>
</dbReference>
<evidence type="ECO:0000313" key="1">
    <source>
        <dbReference type="EnsemblMetazoa" id="RPRC002576-PA"/>
    </source>
</evidence>
<reference evidence="1" key="1">
    <citation type="submission" date="2015-05" db="UniProtKB">
        <authorList>
            <consortium name="EnsemblMetazoa"/>
        </authorList>
    </citation>
    <scope>IDENTIFICATION</scope>
</reference>
<dbReference type="EMBL" id="ACPB03038893">
    <property type="status" value="NOT_ANNOTATED_CDS"/>
    <property type="molecule type" value="Genomic_DNA"/>
</dbReference>
<dbReference type="AlphaFoldDB" id="T1HEV4"/>
<organism evidence="1 2">
    <name type="scientific">Rhodnius prolixus</name>
    <name type="common">Triatomid bug</name>
    <dbReference type="NCBI Taxonomy" id="13249"/>
    <lineage>
        <taxon>Eukaryota</taxon>
        <taxon>Metazoa</taxon>
        <taxon>Ecdysozoa</taxon>
        <taxon>Arthropoda</taxon>
        <taxon>Hexapoda</taxon>
        <taxon>Insecta</taxon>
        <taxon>Pterygota</taxon>
        <taxon>Neoptera</taxon>
        <taxon>Paraneoptera</taxon>
        <taxon>Hemiptera</taxon>
        <taxon>Heteroptera</taxon>
        <taxon>Panheteroptera</taxon>
        <taxon>Cimicomorpha</taxon>
        <taxon>Reduviidae</taxon>
        <taxon>Triatominae</taxon>
        <taxon>Rhodnius</taxon>
    </lineage>
</organism>
<evidence type="ECO:0000313" key="2">
    <source>
        <dbReference type="Proteomes" id="UP000015103"/>
    </source>
</evidence>
<dbReference type="EnsemblMetazoa" id="RPRC002576-RA">
    <property type="protein sequence ID" value="RPRC002576-PA"/>
    <property type="gene ID" value="RPRC002576"/>
</dbReference>
<dbReference type="InParanoid" id="T1HEV4"/>
<proteinExistence type="predicted"/>
<sequence>MSYRIRLFGMRKTLKLRWIRLFEKTLYLCSY</sequence>
<dbReference type="HOGENOM" id="CLU_3399828_0_0_1"/>